<evidence type="ECO:0008006" key="5">
    <source>
        <dbReference type="Google" id="ProtNLM"/>
    </source>
</evidence>
<sequence>MKKHFKKLAATSLAFTAALALTFPSYAAGWVQSPQGWWWSDEVNGSPVSCWRWLDGNGDGWAECYYFDHYGYMAENTTTPDGYQVDASGAWVVDGVVQTVYQDPAAQDQEEEPEEVWVDTTEENPSYRFFETDHYSQGTNKTLNLSDGSTKFWSSYLCLTGYDGFIKMDVKTRNKFRPETLVANVYSTNGTLTIYGDDDEELESFEFDYEDSIREIAVDVSDQSSITIKTSSGPHYMYFQYLKLEGQERYQ</sequence>
<name>A0A1I0F865_9FIRM</name>
<dbReference type="EMBL" id="FOIM01000008">
    <property type="protein sequence ID" value="SET53634.1"/>
    <property type="molecule type" value="Genomic_DNA"/>
</dbReference>
<feature type="chain" id="PRO_5011457985" description="Cell wall binding repeat-containing protein" evidence="2">
    <location>
        <begin position="28"/>
        <end position="251"/>
    </location>
</feature>
<reference evidence="4" key="1">
    <citation type="submission" date="2016-10" db="EMBL/GenBank/DDBJ databases">
        <authorList>
            <person name="Varghese N."/>
            <person name="Submissions S."/>
        </authorList>
    </citation>
    <scope>NUCLEOTIDE SEQUENCE [LARGE SCALE GENOMIC DNA]</scope>
    <source>
        <strain evidence="4">NLAE-zl-G277</strain>
    </source>
</reference>
<keyword evidence="4" id="KW-1185">Reference proteome</keyword>
<protein>
    <recommendedName>
        <fullName evidence="5">Cell wall binding repeat-containing protein</fullName>
    </recommendedName>
</protein>
<gene>
    <name evidence="3" type="ORF">SAMN05216313_10821</name>
</gene>
<dbReference type="Gene3D" id="2.10.270.10">
    <property type="entry name" value="Cholin Binding"/>
    <property type="match status" value="1"/>
</dbReference>
<evidence type="ECO:0000313" key="4">
    <source>
        <dbReference type="Proteomes" id="UP000198508"/>
    </source>
</evidence>
<dbReference type="SUPFAM" id="SSF69360">
    <property type="entry name" value="Cell wall binding repeat"/>
    <property type="match status" value="1"/>
</dbReference>
<feature type="signal peptide" evidence="2">
    <location>
        <begin position="1"/>
        <end position="27"/>
    </location>
</feature>
<dbReference type="InterPro" id="IPR018337">
    <property type="entry name" value="Cell_wall/Cho-bd_repeat"/>
</dbReference>
<dbReference type="Proteomes" id="UP000198508">
    <property type="component" value="Unassembled WGS sequence"/>
</dbReference>
<keyword evidence="1" id="KW-0677">Repeat</keyword>
<dbReference type="AlphaFoldDB" id="A0A1I0F865"/>
<evidence type="ECO:0000313" key="3">
    <source>
        <dbReference type="EMBL" id="SET53634.1"/>
    </source>
</evidence>
<evidence type="ECO:0000256" key="1">
    <source>
        <dbReference type="ARBA" id="ARBA00022737"/>
    </source>
</evidence>
<organism evidence="3 4">
    <name type="scientific">Enterocloster lavalensis</name>
    <dbReference type="NCBI Taxonomy" id="460384"/>
    <lineage>
        <taxon>Bacteria</taxon>
        <taxon>Bacillati</taxon>
        <taxon>Bacillota</taxon>
        <taxon>Clostridia</taxon>
        <taxon>Lachnospirales</taxon>
        <taxon>Lachnospiraceae</taxon>
        <taxon>Enterocloster</taxon>
    </lineage>
</organism>
<dbReference type="RefSeq" id="WP_092362733.1">
    <property type="nucleotide sequence ID" value="NZ_FOIM01000008.1"/>
</dbReference>
<evidence type="ECO:0000256" key="2">
    <source>
        <dbReference type="SAM" id="SignalP"/>
    </source>
</evidence>
<dbReference type="STRING" id="460384.SAMN05216313_10821"/>
<dbReference type="Pfam" id="PF19085">
    <property type="entry name" value="Choline_bind_2"/>
    <property type="match status" value="1"/>
</dbReference>
<keyword evidence="2" id="KW-0732">Signal</keyword>
<proteinExistence type="predicted"/>
<accession>A0A1I0F865</accession>